<accession>A0A7R9HWJ3</accession>
<dbReference type="AlphaFoldDB" id="A0A7R9HWJ3"/>
<name>A0A7R9HWJ3_9NEOP</name>
<evidence type="ECO:0000313" key="2">
    <source>
        <dbReference type="EMBL" id="CAD7438894.1"/>
    </source>
</evidence>
<reference evidence="2" key="1">
    <citation type="submission" date="2020-11" db="EMBL/GenBank/DDBJ databases">
        <authorList>
            <person name="Tran Van P."/>
        </authorList>
    </citation>
    <scope>NUCLEOTIDE SEQUENCE</scope>
</reference>
<sequence>MGTKRSHDGSKVSDPETPEKKSGHWAFGLLTSMKDSKSLVEEDTKIVVIKDKYPKVKLAQIQMMGLSWCHHPRTLLLSAADSNKVVYFTRAKHPFLTMSLCDEKLPNP</sequence>
<evidence type="ECO:0000256" key="1">
    <source>
        <dbReference type="SAM" id="MobiDB-lite"/>
    </source>
</evidence>
<dbReference type="SUPFAM" id="SSF54197">
    <property type="entry name" value="HIT-like"/>
    <property type="match status" value="1"/>
</dbReference>
<dbReference type="InterPro" id="IPR036265">
    <property type="entry name" value="HIT-like_sf"/>
</dbReference>
<dbReference type="EMBL" id="OD564548">
    <property type="protein sequence ID" value="CAD7438894.1"/>
    <property type="molecule type" value="Genomic_DNA"/>
</dbReference>
<feature type="region of interest" description="Disordered" evidence="1">
    <location>
        <begin position="1"/>
        <end position="22"/>
    </location>
</feature>
<protein>
    <submittedName>
        <fullName evidence="2">Uncharacterized protein</fullName>
    </submittedName>
</protein>
<proteinExistence type="predicted"/>
<organism evidence="2">
    <name type="scientific">Timema bartmani</name>
    <dbReference type="NCBI Taxonomy" id="61472"/>
    <lineage>
        <taxon>Eukaryota</taxon>
        <taxon>Metazoa</taxon>
        <taxon>Ecdysozoa</taxon>
        <taxon>Arthropoda</taxon>
        <taxon>Hexapoda</taxon>
        <taxon>Insecta</taxon>
        <taxon>Pterygota</taxon>
        <taxon>Neoptera</taxon>
        <taxon>Polyneoptera</taxon>
        <taxon>Phasmatodea</taxon>
        <taxon>Timematodea</taxon>
        <taxon>Timematoidea</taxon>
        <taxon>Timematidae</taxon>
        <taxon>Timema</taxon>
    </lineage>
</organism>
<gene>
    <name evidence="2" type="ORF">TBIB3V08_LOCUS1479</name>
</gene>